<proteinExistence type="predicted"/>
<gene>
    <name evidence="1" type="ORF">KPL71_000886</name>
</gene>
<comment type="caution">
    <text evidence="1">The sequence shown here is derived from an EMBL/GenBank/DDBJ whole genome shotgun (WGS) entry which is preliminary data.</text>
</comment>
<evidence type="ECO:0000313" key="1">
    <source>
        <dbReference type="EMBL" id="KAH9801074.1"/>
    </source>
</evidence>
<protein>
    <submittedName>
        <fullName evidence="1">Uncharacterized protein</fullName>
    </submittedName>
</protein>
<reference evidence="2" key="1">
    <citation type="journal article" date="2023" name="Hortic. Res.">
        <title>A chromosome-level phased genome enabling allele-level studies in sweet orange: a case study on citrus Huanglongbing tolerance.</title>
        <authorList>
            <person name="Wu B."/>
            <person name="Yu Q."/>
            <person name="Deng Z."/>
            <person name="Duan Y."/>
            <person name="Luo F."/>
            <person name="Gmitter F. Jr."/>
        </authorList>
    </citation>
    <scope>NUCLEOTIDE SEQUENCE [LARGE SCALE GENOMIC DNA]</scope>
    <source>
        <strain evidence="2">cv. Valencia</strain>
    </source>
</reference>
<dbReference type="EMBL" id="CM039170">
    <property type="protein sequence ID" value="KAH9801074.1"/>
    <property type="molecule type" value="Genomic_DNA"/>
</dbReference>
<evidence type="ECO:0000313" key="2">
    <source>
        <dbReference type="Proteomes" id="UP000829398"/>
    </source>
</evidence>
<sequence>MESLEKLNLSYNNLSGLIPRCFEELHGLLHIDISYNKLEGHIPNSTTFRDAPLEALQGNKGLCGDIRGFLSCMSYRKASRKIWIVIVFPLLGMVVLFIALTGFFFIFRQRKNDSQTQQSGFGNTPGMLSVLTF</sequence>
<dbReference type="Proteomes" id="UP000829398">
    <property type="component" value="Chromosome 1"/>
</dbReference>
<name>A0ACB8NSH7_CITSI</name>
<organism evidence="1 2">
    <name type="scientific">Citrus sinensis</name>
    <name type="common">Sweet orange</name>
    <name type="synonym">Citrus aurantium var. sinensis</name>
    <dbReference type="NCBI Taxonomy" id="2711"/>
    <lineage>
        <taxon>Eukaryota</taxon>
        <taxon>Viridiplantae</taxon>
        <taxon>Streptophyta</taxon>
        <taxon>Embryophyta</taxon>
        <taxon>Tracheophyta</taxon>
        <taxon>Spermatophyta</taxon>
        <taxon>Magnoliopsida</taxon>
        <taxon>eudicotyledons</taxon>
        <taxon>Gunneridae</taxon>
        <taxon>Pentapetalae</taxon>
        <taxon>rosids</taxon>
        <taxon>malvids</taxon>
        <taxon>Sapindales</taxon>
        <taxon>Rutaceae</taxon>
        <taxon>Aurantioideae</taxon>
        <taxon>Citrus</taxon>
    </lineage>
</organism>
<accession>A0ACB8NSH7</accession>
<keyword evidence="2" id="KW-1185">Reference proteome</keyword>